<dbReference type="PANTHER" id="PTHR30258">
    <property type="entry name" value="TYPE II SECRETION SYSTEM PROTEIN GSPE-RELATED"/>
    <property type="match status" value="1"/>
</dbReference>
<organism evidence="5 6">
    <name type="scientific">Trichloromonas acetexigens</name>
    <dbReference type="NCBI Taxonomy" id="38815"/>
    <lineage>
        <taxon>Bacteria</taxon>
        <taxon>Pseudomonadati</taxon>
        <taxon>Thermodesulfobacteriota</taxon>
        <taxon>Desulfuromonadia</taxon>
        <taxon>Desulfuromonadales</taxon>
        <taxon>Trichloromonadaceae</taxon>
        <taxon>Trichloromonas</taxon>
    </lineage>
</organism>
<dbReference type="Gene3D" id="3.30.450.90">
    <property type="match status" value="1"/>
</dbReference>
<dbReference type="EMBL" id="VJVV01000016">
    <property type="protein sequence ID" value="TRO78592.1"/>
    <property type="molecule type" value="Genomic_DNA"/>
</dbReference>
<feature type="domain" description="Bacterial type II secretion system protein E" evidence="4">
    <location>
        <begin position="567"/>
        <end position="581"/>
    </location>
</feature>
<keyword evidence="3" id="KW-0067">ATP-binding</keyword>
<dbReference type="AlphaFoldDB" id="A0A550J615"/>
<evidence type="ECO:0000259" key="4">
    <source>
        <dbReference type="PROSITE" id="PS00662"/>
    </source>
</evidence>
<accession>A0A550J615</accession>
<keyword evidence="6" id="KW-1185">Reference proteome</keyword>
<evidence type="ECO:0000256" key="1">
    <source>
        <dbReference type="ARBA" id="ARBA00006611"/>
    </source>
</evidence>
<dbReference type="GO" id="GO:0005524">
    <property type="term" value="F:ATP binding"/>
    <property type="evidence" value="ECO:0007669"/>
    <property type="project" value="UniProtKB-KW"/>
</dbReference>
<dbReference type="InterPro" id="IPR001482">
    <property type="entry name" value="T2SS/T4SS_dom"/>
</dbReference>
<dbReference type="Pfam" id="PF00437">
    <property type="entry name" value="T2SSE"/>
    <property type="match status" value="1"/>
</dbReference>
<dbReference type="InterPro" id="IPR037257">
    <property type="entry name" value="T2SS_E_N_sf"/>
</dbReference>
<dbReference type="InterPro" id="IPR027417">
    <property type="entry name" value="P-loop_NTPase"/>
</dbReference>
<evidence type="ECO:0000256" key="3">
    <source>
        <dbReference type="ARBA" id="ARBA00022840"/>
    </source>
</evidence>
<comment type="caution">
    <text evidence="5">The sequence shown here is derived from an EMBL/GenBank/DDBJ whole genome shotgun (WGS) entry which is preliminary data.</text>
</comment>
<comment type="similarity">
    <text evidence="1">Belongs to the GSP E family.</text>
</comment>
<proteinExistence type="inferred from homology"/>
<dbReference type="GO" id="GO:0005886">
    <property type="term" value="C:plasma membrane"/>
    <property type="evidence" value="ECO:0007669"/>
    <property type="project" value="TreeGrafter"/>
</dbReference>
<dbReference type="GO" id="GO:0016887">
    <property type="term" value="F:ATP hydrolysis activity"/>
    <property type="evidence" value="ECO:0007669"/>
    <property type="project" value="TreeGrafter"/>
</dbReference>
<evidence type="ECO:0000313" key="5">
    <source>
        <dbReference type="EMBL" id="TRO78592.1"/>
    </source>
</evidence>
<dbReference type="SUPFAM" id="SSF160246">
    <property type="entry name" value="EspE N-terminal domain-like"/>
    <property type="match status" value="1"/>
</dbReference>
<dbReference type="OrthoDB" id="9805147at2"/>
<evidence type="ECO:0000313" key="6">
    <source>
        <dbReference type="Proteomes" id="UP000317155"/>
    </source>
</evidence>
<reference evidence="5 6" key="1">
    <citation type="submission" date="2019-07" db="EMBL/GenBank/DDBJ databases">
        <title>Insights of Desulfuromonas acetexigens electromicrobiology.</title>
        <authorList>
            <person name="Katuri K."/>
            <person name="Sapireddy V."/>
            <person name="Shaw D.R."/>
            <person name="Saikaly P."/>
        </authorList>
    </citation>
    <scope>NUCLEOTIDE SEQUENCE [LARGE SCALE GENOMIC DNA]</scope>
    <source>
        <strain evidence="5 6">2873</strain>
    </source>
</reference>
<sequence length="759" mass="84524">MREERITLKFMDGEELTATLAESFDPGKNDVEVLLEDTDIRLGYPLPDLICILFHRDPSSGELPPAKFDAMEEVETISGVRYQVNIPPRQEISGGFFAVPVDTGSPWLRIFFCNHGIKDRKNRKFLGDFLEAKGLVSPDEMKETLEVQQKLRTRRVGEIIAEQNDIPQETIDKTVANATDRGRALAKARIGDILVAAGLVTRQQVEEAISTQKDGKKKRIGELLIDRGLITEDQLLNALAEKFRLRHVDLEKIVPSQAALATLTGEIVTRLQVLPIEKKNDLLVVVTSSPTDPNLIDSLRFSANCRIELGVATRAQIAKAIEEYYPAATAPKDDVGTLIGELAEEVVTVEEEVEENRLSEADSQIIRLVNNILIDAYQKNASDIHFEPGIGNAPFRIRYRIDGVCRVAHQVSATFKQAILSRLKIMSRLDIAERRRPQSGKIMIRSGKRNLEFRLEITPSVGGQEDAVLRLLANAKALPLDDLRFSAANLKNFKDCLAKPYGVVLCVGPTGSGKTTTLHSALGHINTPDRKIWTAEDPVEITQAGLRQVQVNAKIGFTFQAALRSFLRADPDVIMIGEMRDAETAKTAIEASLTGHLVFSTLHTNSAPETVVRLIEMGMDPINFAEAMLGVLAQRLARKLCNECKQPYHPGRQEYEDLVLHYGKEWFELHNMPPYSENLTLMRKVGCDRCEGSGYSGRLGIHELLMGTENLKRAIKRQATAEELRHIGLEDGMTTLKMDGLAKIFMGITDLEQILRVCL</sequence>
<dbReference type="InterPro" id="IPR007831">
    <property type="entry name" value="T2SS_GspE_N"/>
</dbReference>
<dbReference type="RefSeq" id="WP_092054858.1">
    <property type="nucleotide sequence ID" value="NZ_FOJJ01000008.1"/>
</dbReference>
<gene>
    <name evidence="5" type="ORF">FL622_15840</name>
</gene>
<protein>
    <submittedName>
        <fullName evidence="5">Type II secretion system protein E</fullName>
    </submittedName>
</protein>
<dbReference type="PANTHER" id="PTHR30258:SF1">
    <property type="entry name" value="PROTEIN TRANSPORT PROTEIN HOFB HOMOLOG"/>
    <property type="match status" value="1"/>
</dbReference>
<dbReference type="Gene3D" id="3.40.50.300">
    <property type="entry name" value="P-loop containing nucleotide triphosphate hydrolases"/>
    <property type="match status" value="1"/>
</dbReference>
<dbReference type="Proteomes" id="UP000317155">
    <property type="component" value="Unassembled WGS sequence"/>
</dbReference>
<keyword evidence="2" id="KW-0547">Nucleotide-binding</keyword>
<dbReference type="SUPFAM" id="SSF52540">
    <property type="entry name" value="P-loop containing nucleoside triphosphate hydrolases"/>
    <property type="match status" value="1"/>
</dbReference>
<dbReference type="PROSITE" id="PS00662">
    <property type="entry name" value="T2SP_E"/>
    <property type="match status" value="1"/>
</dbReference>
<dbReference type="CDD" id="cd01129">
    <property type="entry name" value="PulE-GspE-like"/>
    <property type="match status" value="1"/>
</dbReference>
<dbReference type="Pfam" id="PF05157">
    <property type="entry name" value="MshEN"/>
    <property type="match status" value="1"/>
</dbReference>
<dbReference type="Gene3D" id="3.30.300.160">
    <property type="entry name" value="Type II secretion system, protein E, N-terminal domain"/>
    <property type="match status" value="1"/>
</dbReference>
<name>A0A550J615_9BACT</name>
<evidence type="ECO:0000256" key="2">
    <source>
        <dbReference type="ARBA" id="ARBA00022741"/>
    </source>
</evidence>